<dbReference type="Gene3D" id="3.10.129.110">
    <property type="entry name" value="Polyketide synthase dehydratase"/>
    <property type="match status" value="1"/>
</dbReference>
<dbReference type="InterPro" id="IPR036291">
    <property type="entry name" value="NAD(P)-bd_dom_sf"/>
</dbReference>
<evidence type="ECO:0000259" key="9">
    <source>
        <dbReference type="SMART" id="SM00822"/>
    </source>
</evidence>
<accession>A0AAQ4FDX2</accession>
<sequence>MCFVTGPVRFLVNLIQATGEFVISEAGTVVCTGRIRMAAAGEKVLEKGPPGPPPETVVYELDAADFYKELRLRGYEYQGAFQGVLKTDLESCYGRVKWEDNWVTFIDNIMQLSLLPYTDRVFRLPVKMRSCRVDPNLHKQVVRETNGADGVPKTMTEYAFLNVETRGDLSSLRWYESPLRCASPSSGFNGILCSVYYAPVNSRDVLLATGKLPLDVLPGVDVVLNSLSGEKLEASVRCLAPNGRFLEVGKFDVAKCSQLGMSFFRKSATFCGIHLEALHGKDPAAADEKRRVRDLVEEGIVSGTVRPLDTVRFRREEAEEAFRFTDSGEHTGKVILEVREEETTRTTAPASFLAVEAAARTWVYEDKSYVIIGGLGGFGLELANWMVGRGCRSLLLSSRSGVRTGYQKLQLRRWHAAGAKVRVTRANASTACGARKIIDEASTMGAVGGIFNLGLVLRDALLESQSPEAFEAVCRVKVDGTRHLDELSRKLCPELDHFVAFSSLASGHGNIGQTGYGYANAAMERICERRVADGFPDTWSAFPVIFWSALLPRWSTSSPSQQSTVLPPAANRILTHGPILPLAAFDQLEQLSQRRRLSLSGRSVPASATLPFSGVFVAKTLKTGSSNTTALCFSAMKTLLLTCPTSRCRFSRNLTPSELALQCRIMKFVHSRPCLNSTGFAMSSRASARSPSLISLPRTLS</sequence>
<evidence type="ECO:0000259" key="10">
    <source>
        <dbReference type="SMART" id="SM00829"/>
    </source>
</evidence>
<dbReference type="SUPFAM" id="SSF51735">
    <property type="entry name" value="NAD(P)-binding Rossmann-fold domains"/>
    <property type="match status" value="2"/>
</dbReference>
<dbReference type="GO" id="GO:0006633">
    <property type="term" value="P:fatty acid biosynthetic process"/>
    <property type="evidence" value="ECO:0007669"/>
    <property type="project" value="UniProtKB-KW"/>
</dbReference>
<keyword evidence="6" id="KW-0443">Lipid metabolism</keyword>
<dbReference type="Gene3D" id="3.90.180.10">
    <property type="entry name" value="Medium-chain alcohol dehydrogenases, catalytic domain"/>
    <property type="match status" value="1"/>
</dbReference>
<keyword evidence="12" id="KW-1185">Reference proteome</keyword>
<dbReference type="InterPro" id="IPR050091">
    <property type="entry name" value="PKS_NRPS_Biosynth_Enz"/>
</dbReference>
<evidence type="ECO:0008006" key="13">
    <source>
        <dbReference type="Google" id="ProtNLM"/>
    </source>
</evidence>
<protein>
    <recommendedName>
        <fullName evidence="13">Fatty acid synthase</fullName>
    </recommendedName>
</protein>
<dbReference type="Proteomes" id="UP001321473">
    <property type="component" value="Unassembled WGS sequence"/>
</dbReference>
<keyword evidence="8" id="KW-0511">Multifunctional enzyme</keyword>
<feature type="domain" description="Ketoreductase" evidence="9">
    <location>
        <begin position="367"/>
        <end position="547"/>
    </location>
</feature>
<evidence type="ECO:0000313" key="11">
    <source>
        <dbReference type="EMBL" id="KAK8785380.1"/>
    </source>
</evidence>
<dbReference type="GO" id="GO:0016491">
    <property type="term" value="F:oxidoreductase activity"/>
    <property type="evidence" value="ECO:0007669"/>
    <property type="project" value="UniProtKB-KW"/>
</dbReference>
<dbReference type="PANTHER" id="PTHR43775">
    <property type="entry name" value="FATTY ACID SYNTHASE"/>
    <property type="match status" value="1"/>
</dbReference>
<keyword evidence="1" id="KW-0596">Phosphopantetheine</keyword>
<evidence type="ECO:0000256" key="7">
    <source>
        <dbReference type="ARBA" id="ARBA00023160"/>
    </source>
</evidence>
<dbReference type="InterPro" id="IPR057326">
    <property type="entry name" value="KR_dom"/>
</dbReference>
<gene>
    <name evidence="11" type="ORF">V5799_008255</name>
</gene>
<organism evidence="11 12">
    <name type="scientific">Amblyomma americanum</name>
    <name type="common">Lone star tick</name>
    <dbReference type="NCBI Taxonomy" id="6943"/>
    <lineage>
        <taxon>Eukaryota</taxon>
        <taxon>Metazoa</taxon>
        <taxon>Ecdysozoa</taxon>
        <taxon>Arthropoda</taxon>
        <taxon>Chelicerata</taxon>
        <taxon>Arachnida</taxon>
        <taxon>Acari</taxon>
        <taxon>Parasitiformes</taxon>
        <taxon>Ixodida</taxon>
        <taxon>Ixodoidea</taxon>
        <taxon>Ixodidae</taxon>
        <taxon>Amblyomminae</taxon>
        <taxon>Amblyomma</taxon>
    </lineage>
</organism>
<comment type="caution">
    <text evidence="11">The sequence shown here is derived from an EMBL/GenBank/DDBJ whole genome shotgun (WGS) entry which is preliminary data.</text>
</comment>
<dbReference type="SMART" id="SM00822">
    <property type="entry name" value="PKS_KR"/>
    <property type="match status" value="1"/>
</dbReference>
<proteinExistence type="predicted"/>
<dbReference type="InterPro" id="IPR013968">
    <property type="entry name" value="PKS_KR"/>
</dbReference>
<dbReference type="GO" id="GO:0004312">
    <property type="term" value="F:fatty acid synthase activity"/>
    <property type="evidence" value="ECO:0007669"/>
    <property type="project" value="TreeGrafter"/>
</dbReference>
<reference evidence="11 12" key="1">
    <citation type="journal article" date="2023" name="Arcadia Sci">
        <title>De novo assembly of a long-read Amblyomma americanum tick genome.</title>
        <authorList>
            <person name="Chou S."/>
            <person name="Poskanzer K.E."/>
            <person name="Rollins M."/>
            <person name="Thuy-Boun P.S."/>
        </authorList>
    </citation>
    <scope>NUCLEOTIDE SEQUENCE [LARGE SCALE GENOMIC DNA]</scope>
    <source>
        <strain evidence="11">F_SG_1</strain>
        <tissue evidence="11">Salivary glands</tissue>
    </source>
</reference>
<dbReference type="CDD" id="cd05195">
    <property type="entry name" value="enoyl_red"/>
    <property type="match status" value="1"/>
</dbReference>
<evidence type="ECO:0000256" key="5">
    <source>
        <dbReference type="ARBA" id="ARBA00023002"/>
    </source>
</evidence>
<keyword evidence="7" id="KW-0275">Fatty acid biosynthesis</keyword>
<name>A0AAQ4FDX2_AMBAM</name>
<evidence type="ECO:0000256" key="4">
    <source>
        <dbReference type="ARBA" id="ARBA00022857"/>
    </source>
</evidence>
<dbReference type="Gene3D" id="3.40.50.720">
    <property type="entry name" value="NAD(P)-binding Rossmann-like Domain"/>
    <property type="match status" value="1"/>
</dbReference>
<dbReference type="EMBL" id="JARKHS020003618">
    <property type="protein sequence ID" value="KAK8785380.1"/>
    <property type="molecule type" value="Genomic_DNA"/>
</dbReference>
<keyword evidence="3" id="KW-0276">Fatty acid metabolism</keyword>
<dbReference type="AlphaFoldDB" id="A0AAQ4FDX2"/>
<evidence type="ECO:0000256" key="3">
    <source>
        <dbReference type="ARBA" id="ARBA00022832"/>
    </source>
</evidence>
<dbReference type="PANTHER" id="PTHR43775:SF7">
    <property type="entry name" value="FATTY ACID SYNTHASE"/>
    <property type="match status" value="1"/>
</dbReference>
<dbReference type="InterPro" id="IPR020843">
    <property type="entry name" value="ER"/>
</dbReference>
<evidence type="ECO:0000256" key="8">
    <source>
        <dbReference type="ARBA" id="ARBA00023268"/>
    </source>
</evidence>
<dbReference type="Pfam" id="PF08659">
    <property type="entry name" value="KR"/>
    <property type="match status" value="1"/>
</dbReference>
<dbReference type="InterPro" id="IPR042104">
    <property type="entry name" value="PKS_dehydratase_sf"/>
</dbReference>
<keyword evidence="4" id="KW-0521">NADP</keyword>
<feature type="domain" description="Enoyl reductase (ER)" evidence="10">
    <location>
        <begin position="167"/>
        <end position="336"/>
    </location>
</feature>
<keyword evidence="5" id="KW-0560">Oxidoreductase</keyword>
<dbReference type="SMART" id="SM00829">
    <property type="entry name" value="PKS_ER"/>
    <property type="match status" value="1"/>
</dbReference>
<dbReference type="Pfam" id="PF13602">
    <property type="entry name" value="ADH_zinc_N_2"/>
    <property type="match status" value="1"/>
</dbReference>
<evidence type="ECO:0000256" key="6">
    <source>
        <dbReference type="ARBA" id="ARBA00023098"/>
    </source>
</evidence>
<evidence type="ECO:0000256" key="1">
    <source>
        <dbReference type="ARBA" id="ARBA00022450"/>
    </source>
</evidence>
<evidence type="ECO:0000313" key="12">
    <source>
        <dbReference type="Proteomes" id="UP001321473"/>
    </source>
</evidence>
<evidence type="ECO:0000256" key="2">
    <source>
        <dbReference type="ARBA" id="ARBA00022516"/>
    </source>
</evidence>
<keyword evidence="2" id="KW-0444">Lipid biosynthesis</keyword>